<feature type="transmembrane region" description="Helical" evidence="8">
    <location>
        <begin position="102"/>
        <end position="123"/>
    </location>
</feature>
<dbReference type="PROSITE" id="PS50850">
    <property type="entry name" value="MFS"/>
    <property type="match status" value="1"/>
</dbReference>
<sequence length="394" mass="41466">MNHASGISLPVIFALGFTMMLGPFAIDTYLPAFPLIAAALGVTLHDVSLSISVYMMGFALGQLTGGALSDRYGRRRVLATGLAVFALASFGLAQVQSLEALLWGRLLQSVGGGWIGVSVPALVRDRVQGVQAAKLFSMIGMVAIVAPAIAPAIGALLLEVGSWRLVFVCLGGYALCLFPLLQATVFRGPRKPPGGADGLSFLARYLGVLKTRSARPYIFWQAASFGGLIIFVTYASYIYLEHFAQSRAAFTGLFACNIVAIFACNLLNRVLLNRFEPRQIMFAATWLQAVSGLTLLLVVLFDGPVQAFLPAMMLYAGMLGAISPNIQACYLESFPSSAASAAAVMGAVQFGLGGAASALSNLLPEALLSVVACIAACAFASLACMLWSRRSASL</sequence>
<dbReference type="InterPro" id="IPR011701">
    <property type="entry name" value="MFS"/>
</dbReference>
<dbReference type="InterPro" id="IPR050189">
    <property type="entry name" value="MFS_Efflux_Transporters"/>
</dbReference>
<comment type="similarity">
    <text evidence="2 8">Belongs to the major facilitator superfamily. Bcr/CmlA family.</text>
</comment>
<dbReference type="Gene3D" id="1.20.1720.10">
    <property type="entry name" value="Multidrug resistance protein D"/>
    <property type="match status" value="1"/>
</dbReference>
<dbReference type="STRING" id="1121937.GCA_000423125_02775"/>
<gene>
    <name evidence="10" type="ORF">DCP75_16410</name>
</gene>
<feature type="transmembrane region" description="Helical" evidence="8">
    <location>
        <begin position="246"/>
        <end position="268"/>
    </location>
</feature>
<evidence type="ECO:0000313" key="10">
    <source>
        <dbReference type="EMBL" id="HAN29268.1"/>
    </source>
</evidence>
<feature type="transmembrane region" description="Helical" evidence="8">
    <location>
        <begin position="338"/>
        <end position="360"/>
    </location>
</feature>
<dbReference type="SUPFAM" id="SSF103473">
    <property type="entry name" value="MFS general substrate transporter"/>
    <property type="match status" value="1"/>
</dbReference>
<feature type="transmembrane region" description="Helical" evidence="8">
    <location>
        <begin position="307"/>
        <end position="326"/>
    </location>
</feature>
<evidence type="ECO:0000256" key="2">
    <source>
        <dbReference type="ARBA" id="ARBA00006236"/>
    </source>
</evidence>
<keyword evidence="3 8" id="KW-0813">Transport</keyword>
<dbReference type="InterPro" id="IPR036259">
    <property type="entry name" value="MFS_trans_sf"/>
</dbReference>
<keyword evidence="5 8" id="KW-0812">Transmembrane</keyword>
<keyword evidence="7 8" id="KW-0472">Membrane</keyword>
<keyword evidence="6 8" id="KW-1133">Transmembrane helix</keyword>
<feature type="transmembrane region" description="Helical" evidence="8">
    <location>
        <begin position="135"/>
        <end position="157"/>
    </location>
</feature>
<evidence type="ECO:0000256" key="6">
    <source>
        <dbReference type="ARBA" id="ARBA00022989"/>
    </source>
</evidence>
<dbReference type="Pfam" id="PF07690">
    <property type="entry name" value="MFS_1"/>
    <property type="match status" value="1"/>
</dbReference>
<evidence type="ECO:0000256" key="3">
    <source>
        <dbReference type="ARBA" id="ARBA00022448"/>
    </source>
</evidence>
<dbReference type="InterPro" id="IPR005829">
    <property type="entry name" value="Sugar_transporter_CS"/>
</dbReference>
<dbReference type="GO" id="GO:0005886">
    <property type="term" value="C:plasma membrane"/>
    <property type="evidence" value="ECO:0007669"/>
    <property type="project" value="UniProtKB-SubCell"/>
</dbReference>
<evidence type="ECO:0000256" key="5">
    <source>
        <dbReference type="ARBA" id="ARBA00022692"/>
    </source>
</evidence>
<evidence type="ECO:0000256" key="4">
    <source>
        <dbReference type="ARBA" id="ARBA00022475"/>
    </source>
</evidence>
<dbReference type="PANTHER" id="PTHR43124">
    <property type="entry name" value="PURINE EFFLUX PUMP PBUE"/>
    <property type="match status" value="1"/>
</dbReference>
<proteinExistence type="inferred from homology"/>
<dbReference type="EMBL" id="DMND01000220">
    <property type="protein sequence ID" value="HAN29268.1"/>
    <property type="molecule type" value="Genomic_DNA"/>
</dbReference>
<reference evidence="10 11" key="1">
    <citation type="journal article" date="2018" name="Nat. Biotechnol.">
        <title>A standardized bacterial taxonomy based on genome phylogeny substantially revises the tree of life.</title>
        <authorList>
            <person name="Parks D.H."/>
            <person name="Chuvochina M."/>
            <person name="Waite D.W."/>
            <person name="Rinke C."/>
            <person name="Skarshewski A."/>
            <person name="Chaumeil P.A."/>
            <person name="Hugenholtz P."/>
        </authorList>
    </citation>
    <scope>NUCLEOTIDE SEQUENCE [LARGE SCALE GENOMIC DNA]</scope>
    <source>
        <strain evidence="10">UBA9158</strain>
    </source>
</reference>
<dbReference type="InterPro" id="IPR004812">
    <property type="entry name" value="Efflux_drug-R_Bcr/CmlA"/>
</dbReference>
<feature type="transmembrane region" description="Helical" evidence="8">
    <location>
        <begin position="32"/>
        <end position="56"/>
    </location>
</feature>
<dbReference type="GO" id="GO:0042910">
    <property type="term" value="F:xenobiotic transmembrane transporter activity"/>
    <property type="evidence" value="ECO:0007669"/>
    <property type="project" value="InterPro"/>
</dbReference>
<dbReference type="PANTHER" id="PTHR43124:SF3">
    <property type="entry name" value="CHLORAMPHENICOL EFFLUX PUMP RV0191"/>
    <property type="match status" value="1"/>
</dbReference>
<dbReference type="AlphaFoldDB" id="A0A3C1KRX2"/>
<evidence type="ECO:0000256" key="1">
    <source>
        <dbReference type="ARBA" id="ARBA00004651"/>
    </source>
</evidence>
<dbReference type="PROSITE" id="PS00216">
    <property type="entry name" value="SUGAR_TRANSPORT_1"/>
    <property type="match status" value="1"/>
</dbReference>
<keyword evidence="8" id="KW-0997">Cell inner membrane</keyword>
<evidence type="ECO:0000313" key="11">
    <source>
        <dbReference type="Proteomes" id="UP000259273"/>
    </source>
</evidence>
<comment type="subcellular location">
    <subcellularLocation>
        <location evidence="8">Cell inner membrane</location>
        <topology evidence="8">Multi-pass membrane protein</topology>
    </subcellularLocation>
    <subcellularLocation>
        <location evidence="1">Cell membrane</location>
        <topology evidence="1">Multi-pass membrane protein</topology>
    </subcellularLocation>
</comment>
<accession>A0A3C1KRX2</accession>
<comment type="caution">
    <text evidence="10">The sequence shown here is derived from an EMBL/GenBank/DDBJ whole genome shotgun (WGS) entry which is preliminary data.</text>
</comment>
<dbReference type="GO" id="GO:1990961">
    <property type="term" value="P:xenobiotic detoxification by transmembrane export across the plasma membrane"/>
    <property type="evidence" value="ECO:0007669"/>
    <property type="project" value="InterPro"/>
</dbReference>
<dbReference type="Proteomes" id="UP000259273">
    <property type="component" value="Unassembled WGS sequence"/>
</dbReference>
<feature type="transmembrane region" description="Helical" evidence="8">
    <location>
        <begin position="280"/>
        <end position="301"/>
    </location>
</feature>
<organism evidence="10 11">
    <name type="scientific">Haliea salexigens</name>
    <dbReference type="NCBI Taxonomy" id="287487"/>
    <lineage>
        <taxon>Bacteria</taxon>
        <taxon>Pseudomonadati</taxon>
        <taxon>Pseudomonadota</taxon>
        <taxon>Gammaproteobacteria</taxon>
        <taxon>Cellvibrionales</taxon>
        <taxon>Halieaceae</taxon>
        <taxon>Haliea</taxon>
    </lineage>
</organism>
<feature type="transmembrane region" description="Helical" evidence="8">
    <location>
        <begin position="217"/>
        <end position="240"/>
    </location>
</feature>
<feature type="transmembrane region" description="Helical" evidence="8">
    <location>
        <begin position="7"/>
        <end position="26"/>
    </location>
</feature>
<evidence type="ECO:0000256" key="7">
    <source>
        <dbReference type="ARBA" id="ARBA00023136"/>
    </source>
</evidence>
<evidence type="ECO:0000256" key="8">
    <source>
        <dbReference type="RuleBase" id="RU365088"/>
    </source>
</evidence>
<feature type="transmembrane region" description="Helical" evidence="8">
    <location>
        <begin position="77"/>
        <end position="96"/>
    </location>
</feature>
<dbReference type="NCBIfam" id="TIGR00710">
    <property type="entry name" value="efflux_Bcr_CflA"/>
    <property type="match status" value="1"/>
</dbReference>
<feature type="transmembrane region" description="Helical" evidence="8">
    <location>
        <begin position="163"/>
        <end position="181"/>
    </location>
</feature>
<feature type="domain" description="Major facilitator superfamily (MFS) profile" evidence="9">
    <location>
        <begin position="11"/>
        <end position="394"/>
    </location>
</feature>
<feature type="transmembrane region" description="Helical" evidence="8">
    <location>
        <begin position="366"/>
        <end position="388"/>
    </location>
</feature>
<protein>
    <recommendedName>
        <fullName evidence="8">Bcr/CflA family efflux transporter</fullName>
    </recommendedName>
</protein>
<keyword evidence="4" id="KW-1003">Cell membrane</keyword>
<evidence type="ECO:0000259" key="9">
    <source>
        <dbReference type="PROSITE" id="PS50850"/>
    </source>
</evidence>
<dbReference type="InterPro" id="IPR020846">
    <property type="entry name" value="MFS_dom"/>
</dbReference>
<name>A0A3C1KRX2_9GAMM</name>